<dbReference type="AlphaFoldDB" id="A0A7K3LSS7"/>
<evidence type="ECO:0000313" key="3">
    <source>
        <dbReference type="Proteomes" id="UP000466307"/>
    </source>
</evidence>
<organism evidence="2 3">
    <name type="scientific">Gordonia desulfuricans</name>
    <dbReference type="NCBI Taxonomy" id="89051"/>
    <lineage>
        <taxon>Bacteria</taxon>
        <taxon>Bacillati</taxon>
        <taxon>Actinomycetota</taxon>
        <taxon>Actinomycetes</taxon>
        <taxon>Mycobacteriales</taxon>
        <taxon>Gordoniaceae</taxon>
        <taxon>Gordonia</taxon>
    </lineage>
</organism>
<dbReference type="Gene3D" id="1.10.1780.10">
    <property type="entry name" value="Clp, N-terminal domain"/>
    <property type="match status" value="1"/>
</dbReference>
<dbReference type="Pfam" id="PF02861">
    <property type="entry name" value="Clp_N"/>
    <property type="match status" value="1"/>
</dbReference>
<protein>
    <recommendedName>
        <fullName evidence="1">Clp R domain-containing protein</fullName>
    </recommendedName>
</protein>
<evidence type="ECO:0000313" key="2">
    <source>
        <dbReference type="EMBL" id="NDK91333.1"/>
    </source>
</evidence>
<feature type="domain" description="Clp R" evidence="1">
    <location>
        <begin position="52"/>
        <end position="172"/>
    </location>
</feature>
<dbReference type="Proteomes" id="UP000466307">
    <property type="component" value="Unassembled WGS sequence"/>
</dbReference>
<proteinExistence type="predicted"/>
<dbReference type="InterPro" id="IPR004176">
    <property type="entry name" value="Clp_R_N"/>
</dbReference>
<reference evidence="2 3" key="1">
    <citation type="submission" date="2020-01" db="EMBL/GenBank/DDBJ databases">
        <title>Investigation of new actinobacteria for the biodesulphurisation of diesel fuel.</title>
        <authorList>
            <person name="Athi Narayanan S.M."/>
        </authorList>
    </citation>
    <scope>NUCLEOTIDE SEQUENCE [LARGE SCALE GENOMIC DNA]</scope>
    <source>
        <strain evidence="2 3">213E</strain>
    </source>
</reference>
<dbReference type="InterPro" id="IPR036628">
    <property type="entry name" value="Clp_N_dom_sf"/>
</dbReference>
<dbReference type="SUPFAM" id="SSF81923">
    <property type="entry name" value="Double Clp-N motif"/>
    <property type="match status" value="1"/>
</dbReference>
<sequence>MPKINVYLPDDLALEIKQASLPVSALCQRALRAALDEVNAAPTDRTADEIPLSPHVASTLSLSYTAATRRGSDAVASEDLLQGLLDEEESLVLKGIEHLGFSRELIQEQLDKIVVAGTPLGSDTTALGPSALDVLAIARADAEAMRTGIVNGGNLLWALMTTEQGDSREVLAAVGLDAAVDHRVLGLIEIGYSYGRHTRQNPATVSRELARISARLDDIEKKLESPERESRSEQ</sequence>
<keyword evidence="3" id="KW-1185">Reference proteome</keyword>
<dbReference type="EMBL" id="JAADZU010000064">
    <property type="protein sequence ID" value="NDK91333.1"/>
    <property type="molecule type" value="Genomic_DNA"/>
</dbReference>
<name>A0A7K3LSS7_9ACTN</name>
<comment type="caution">
    <text evidence="2">The sequence shown here is derived from an EMBL/GenBank/DDBJ whole genome shotgun (WGS) entry which is preliminary data.</text>
</comment>
<dbReference type="RefSeq" id="WP_059039304.1">
    <property type="nucleotide sequence ID" value="NZ_JAADZU010000064.1"/>
</dbReference>
<evidence type="ECO:0000259" key="1">
    <source>
        <dbReference type="Pfam" id="PF02861"/>
    </source>
</evidence>
<accession>A0A7K3LSS7</accession>
<gene>
    <name evidence="2" type="ORF">GYA93_17355</name>
</gene>